<accession>A0A917SID0</accession>
<gene>
    <name evidence="1" type="ORF">GCM10011575_47700</name>
</gene>
<evidence type="ECO:0000313" key="2">
    <source>
        <dbReference type="Proteomes" id="UP000613840"/>
    </source>
</evidence>
<reference evidence="1" key="2">
    <citation type="submission" date="2020-09" db="EMBL/GenBank/DDBJ databases">
        <authorList>
            <person name="Sun Q."/>
            <person name="Zhou Y."/>
        </authorList>
    </citation>
    <scope>NUCLEOTIDE SEQUENCE</scope>
    <source>
        <strain evidence="1">CGMCC 4.7306</strain>
    </source>
</reference>
<comment type="caution">
    <text evidence="1">The sequence shown here is derived from an EMBL/GenBank/DDBJ whole genome shotgun (WGS) entry which is preliminary data.</text>
</comment>
<sequence>MRAQDSTATRLGLGRVQELTATRIATMCKAGAVIHGDPTTLRPPADYHAAADAAFDDPTTISIPTMVSGLTALIEAAAAVKSPATRTMLLGYARASVLITELVRRGKRRLRQASR</sequence>
<protein>
    <submittedName>
        <fullName evidence="1">Uncharacterized protein</fullName>
    </submittedName>
</protein>
<dbReference type="EMBL" id="BMMZ01000022">
    <property type="protein sequence ID" value="GGL83883.1"/>
    <property type="molecule type" value="Genomic_DNA"/>
</dbReference>
<keyword evidence="2" id="KW-1185">Reference proteome</keyword>
<dbReference type="Proteomes" id="UP000613840">
    <property type="component" value="Unassembled WGS sequence"/>
</dbReference>
<organism evidence="1 2">
    <name type="scientific">Microlunatus endophyticus</name>
    <dbReference type="NCBI Taxonomy" id="1716077"/>
    <lineage>
        <taxon>Bacteria</taxon>
        <taxon>Bacillati</taxon>
        <taxon>Actinomycetota</taxon>
        <taxon>Actinomycetes</taxon>
        <taxon>Propionibacteriales</taxon>
        <taxon>Propionibacteriaceae</taxon>
        <taxon>Microlunatus</taxon>
    </lineage>
</organism>
<evidence type="ECO:0000313" key="1">
    <source>
        <dbReference type="EMBL" id="GGL83883.1"/>
    </source>
</evidence>
<proteinExistence type="predicted"/>
<reference evidence="1" key="1">
    <citation type="journal article" date="2014" name="Int. J. Syst. Evol. Microbiol.">
        <title>Complete genome sequence of Corynebacterium casei LMG S-19264T (=DSM 44701T), isolated from a smear-ripened cheese.</title>
        <authorList>
            <consortium name="US DOE Joint Genome Institute (JGI-PGF)"/>
            <person name="Walter F."/>
            <person name="Albersmeier A."/>
            <person name="Kalinowski J."/>
            <person name="Ruckert C."/>
        </authorList>
    </citation>
    <scope>NUCLEOTIDE SEQUENCE</scope>
    <source>
        <strain evidence="1">CGMCC 4.7306</strain>
    </source>
</reference>
<dbReference type="AlphaFoldDB" id="A0A917SID0"/>
<name>A0A917SID0_9ACTN</name>
<dbReference type="RefSeq" id="WP_188898598.1">
    <property type="nucleotide sequence ID" value="NZ_BMMZ01000022.1"/>
</dbReference>